<proteinExistence type="predicted"/>
<dbReference type="EMBL" id="LR796486">
    <property type="protein sequence ID" value="CAB4147636.1"/>
    <property type="molecule type" value="Genomic_DNA"/>
</dbReference>
<protein>
    <submittedName>
        <fullName evidence="1">Uncharacterized protein</fullName>
    </submittedName>
</protein>
<sequence>MKIEPKQNCPLDGFNPCRQLECAWFMKVQGKNPNTGEEIEDWACSMAWIPMLLIENSQQQRQTGGAIESFRNEMVKANDMSQKVLLASAGILPKETLIIQD</sequence>
<evidence type="ECO:0000313" key="1">
    <source>
        <dbReference type="EMBL" id="CAB4147636.1"/>
    </source>
</evidence>
<gene>
    <name evidence="1" type="ORF">UFOVP507_39</name>
</gene>
<accession>A0A6J5MRD7</accession>
<name>A0A6J5MRD7_9CAUD</name>
<organism evidence="1">
    <name type="scientific">uncultured Caudovirales phage</name>
    <dbReference type="NCBI Taxonomy" id="2100421"/>
    <lineage>
        <taxon>Viruses</taxon>
        <taxon>Duplodnaviria</taxon>
        <taxon>Heunggongvirae</taxon>
        <taxon>Uroviricota</taxon>
        <taxon>Caudoviricetes</taxon>
        <taxon>Peduoviridae</taxon>
        <taxon>Maltschvirus</taxon>
        <taxon>Maltschvirus maltsch</taxon>
    </lineage>
</organism>
<reference evidence="1" key="1">
    <citation type="submission" date="2020-04" db="EMBL/GenBank/DDBJ databases">
        <authorList>
            <person name="Chiriac C."/>
            <person name="Salcher M."/>
            <person name="Ghai R."/>
            <person name="Kavagutti S V."/>
        </authorList>
    </citation>
    <scope>NUCLEOTIDE SEQUENCE</scope>
</reference>